<dbReference type="Pfam" id="PF01522">
    <property type="entry name" value="Polysacc_deac_1"/>
    <property type="match status" value="1"/>
</dbReference>
<gene>
    <name evidence="4" type="ORF">AQPE_3773</name>
</gene>
<name>A0A5K7SDS0_9BACT</name>
<evidence type="ECO:0000256" key="1">
    <source>
        <dbReference type="ARBA" id="ARBA00004613"/>
    </source>
</evidence>
<comment type="subcellular location">
    <subcellularLocation>
        <location evidence="1">Secreted</location>
    </subcellularLocation>
</comment>
<reference evidence="4" key="1">
    <citation type="journal article" date="2020" name="Int. J. Syst. Evol. Microbiol.">
        <title>Aquipluma nitroreducens gen. nov. sp. nov., a novel facultatively anaerobic bacterium isolated from a freshwater lake.</title>
        <authorList>
            <person name="Watanabe M."/>
            <person name="Kojima H."/>
            <person name="Fukui M."/>
        </authorList>
    </citation>
    <scope>NUCLEOTIDE SEQUENCE</scope>
    <source>
        <strain evidence="4">MeG22</strain>
    </source>
</reference>
<proteinExistence type="predicted"/>
<evidence type="ECO:0000259" key="3">
    <source>
        <dbReference type="PROSITE" id="PS51677"/>
    </source>
</evidence>
<dbReference type="PANTHER" id="PTHR34216">
    <property type="match status" value="1"/>
</dbReference>
<protein>
    <submittedName>
        <fullName evidence="4">Carbohydrate esterase family 4</fullName>
    </submittedName>
</protein>
<evidence type="ECO:0000256" key="2">
    <source>
        <dbReference type="ARBA" id="ARBA00022729"/>
    </source>
</evidence>
<feature type="domain" description="NodB homology" evidence="3">
    <location>
        <begin position="29"/>
        <end position="234"/>
    </location>
</feature>
<keyword evidence="5" id="KW-1185">Reference proteome</keyword>
<dbReference type="EMBL" id="AP018694">
    <property type="protein sequence ID" value="BBE19587.1"/>
    <property type="molecule type" value="Genomic_DNA"/>
</dbReference>
<dbReference type="SUPFAM" id="SSF88713">
    <property type="entry name" value="Glycoside hydrolase/deacetylase"/>
    <property type="match status" value="1"/>
</dbReference>
<dbReference type="CDD" id="cd10918">
    <property type="entry name" value="CE4_NodB_like_5s_6s"/>
    <property type="match status" value="1"/>
</dbReference>
<sequence>MKITVTLLLILFTAITGFSRIVKKPIPDKLVVLTFDDATASQYSVVAPLLKEFGFGATFFICEFPPNFNDTAKYMNWRQIGELNRMGFEIANHTRNHPAIAKLSKEKIEEQLNYIERKCDSMKIRGPVTFAYPGYSLSLPGLKVLKGKDYQFARAGGSRAYDPMTDHPLLIPSWAMNSENKSQIMEAFDEAHNGKIVILTIHGVPDAEHPWVNTTPELFKEYLQYLSDNHFNVIAFRDLGKYINAKKAMETIVPDLTKKLKN</sequence>
<dbReference type="KEGG" id="anf:AQPE_3773"/>
<dbReference type="PROSITE" id="PS51677">
    <property type="entry name" value="NODB"/>
    <property type="match status" value="1"/>
</dbReference>
<dbReference type="GO" id="GO:0016810">
    <property type="term" value="F:hydrolase activity, acting on carbon-nitrogen (but not peptide) bonds"/>
    <property type="evidence" value="ECO:0007669"/>
    <property type="project" value="InterPro"/>
</dbReference>
<evidence type="ECO:0000313" key="4">
    <source>
        <dbReference type="EMBL" id="BBE19587.1"/>
    </source>
</evidence>
<dbReference type="AlphaFoldDB" id="A0A5K7SDS0"/>
<accession>A0A5K7SDS0</accession>
<keyword evidence="2" id="KW-0732">Signal</keyword>
<organism evidence="4 5">
    <name type="scientific">Aquipluma nitroreducens</name>
    <dbReference type="NCBI Taxonomy" id="2010828"/>
    <lineage>
        <taxon>Bacteria</taxon>
        <taxon>Pseudomonadati</taxon>
        <taxon>Bacteroidota</taxon>
        <taxon>Bacteroidia</taxon>
        <taxon>Marinilabiliales</taxon>
        <taxon>Prolixibacteraceae</taxon>
        <taxon>Aquipluma</taxon>
    </lineage>
</organism>
<dbReference type="RefSeq" id="WP_318347818.1">
    <property type="nucleotide sequence ID" value="NZ_AP018694.1"/>
</dbReference>
<dbReference type="InterPro" id="IPR002509">
    <property type="entry name" value="NODB_dom"/>
</dbReference>
<dbReference type="Proteomes" id="UP001193389">
    <property type="component" value="Chromosome"/>
</dbReference>
<dbReference type="InterPro" id="IPR051398">
    <property type="entry name" value="Polysacch_Deacetylase"/>
</dbReference>
<dbReference type="GO" id="GO:0005975">
    <property type="term" value="P:carbohydrate metabolic process"/>
    <property type="evidence" value="ECO:0007669"/>
    <property type="project" value="InterPro"/>
</dbReference>
<dbReference type="GO" id="GO:0005576">
    <property type="term" value="C:extracellular region"/>
    <property type="evidence" value="ECO:0007669"/>
    <property type="project" value="UniProtKB-SubCell"/>
</dbReference>
<dbReference type="InterPro" id="IPR011330">
    <property type="entry name" value="Glyco_hydro/deAcase_b/a-brl"/>
</dbReference>
<evidence type="ECO:0000313" key="5">
    <source>
        <dbReference type="Proteomes" id="UP001193389"/>
    </source>
</evidence>
<dbReference type="Gene3D" id="3.20.20.370">
    <property type="entry name" value="Glycoside hydrolase/deacetylase"/>
    <property type="match status" value="2"/>
</dbReference>
<dbReference type="PANTHER" id="PTHR34216:SF3">
    <property type="entry name" value="POLY-BETA-1,6-N-ACETYL-D-GLUCOSAMINE N-DEACETYLASE"/>
    <property type="match status" value="1"/>
</dbReference>